<organism evidence="1 2">
    <name type="scientific">Rhabditophanes sp. KR3021</name>
    <dbReference type="NCBI Taxonomy" id="114890"/>
    <lineage>
        <taxon>Eukaryota</taxon>
        <taxon>Metazoa</taxon>
        <taxon>Ecdysozoa</taxon>
        <taxon>Nematoda</taxon>
        <taxon>Chromadorea</taxon>
        <taxon>Rhabditida</taxon>
        <taxon>Tylenchina</taxon>
        <taxon>Panagrolaimomorpha</taxon>
        <taxon>Strongyloidoidea</taxon>
        <taxon>Alloionematidae</taxon>
        <taxon>Rhabditophanes</taxon>
    </lineage>
</organism>
<evidence type="ECO:0000313" key="2">
    <source>
        <dbReference type="WBParaSite" id="RSKR_0000877800.1"/>
    </source>
</evidence>
<name>A0AC35U9I2_9BILA</name>
<protein>
    <submittedName>
        <fullName evidence="2">Calcyclin-binding protein</fullName>
    </submittedName>
</protein>
<sequence length="172" mass="19609">MSAFPKFEWYQTEKQVTISINKADVDIKNARADLNSGNKLSVFVGDKIIFDSTLTHAIDGNKITLTCTRKKLEVKCLKIDILSWTKLVIELENKKVIQIEPVRSNNTKNWAKIGKEAEKEEDNEDGIYKHVKELYSNSDDATKKAMLKSFTESNGTALSTDWNKVKRVQKPE</sequence>
<accession>A0AC35U9I2</accession>
<proteinExistence type="predicted"/>
<dbReference type="WBParaSite" id="RSKR_0000877800.1">
    <property type="protein sequence ID" value="RSKR_0000877800.1"/>
    <property type="gene ID" value="RSKR_0000877800"/>
</dbReference>
<evidence type="ECO:0000313" key="1">
    <source>
        <dbReference type="Proteomes" id="UP000095286"/>
    </source>
</evidence>
<dbReference type="Proteomes" id="UP000095286">
    <property type="component" value="Unplaced"/>
</dbReference>
<reference evidence="2" key="1">
    <citation type="submission" date="2016-11" db="UniProtKB">
        <authorList>
            <consortium name="WormBaseParasite"/>
        </authorList>
    </citation>
    <scope>IDENTIFICATION</scope>
    <source>
        <strain evidence="2">KR3021</strain>
    </source>
</reference>